<organism evidence="2 3">
    <name type="scientific">Pedobacter petrophilus</name>
    <dbReference type="NCBI Taxonomy" id="1908241"/>
    <lineage>
        <taxon>Bacteria</taxon>
        <taxon>Pseudomonadati</taxon>
        <taxon>Bacteroidota</taxon>
        <taxon>Sphingobacteriia</taxon>
        <taxon>Sphingobacteriales</taxon>
        <taxon>Sphingobacteriaceae</taxon>
        <taxon>Pedobacter</taxon>
    </lineage>
</organism>
<proteinExistence type="predicted"/>
<evidence type="ECO:0000313" key="3">
    <source>
        <dbReference type="Proteomes" id="UP000487757"/>
    </source>
</evidence>
<gene>
    <name evidence="2" type="ORF">GJU39_22885</name>
</gene>
<dbReference type="EMBL" id="WKKH01000091">
    <property type="protein sequence ID" value="MRX78915.1"/>
    <property type="molecule type" value="Genomic_DNA"/>
</dbReference>
<evidence type="ECO:0000313" key="2">
    <source>
        <dbReference type="EMBL" id="MRX78915.1"/>
    </source>
</evidence>
<dbReference type="AlphaFoldDB" id="A0A7K0G529"/>
<feature type="domain" description="MobA/VirD2-like nuclease" evidence="1">
    <location>
        <begin position="17"/>
        <end position="157"/>
    </location>
</feature>
<dbReference type="InterPro" id="IPR005094">
    <property type="entry name" value="Endonuclease_MobA/VirD2"/>
</dbReference>
<name>A0A7K0G529_9SPHI</name>
<reference evidence="2 3" key="1">
    <citation type="submission" date="2019-11" db="EMBL/GenBank/DDBJ databases">
        <title>Pedobacter petrophilus genome.</title>
        <authorList>
            <person name="Feldbauer M.J."/>
            <person name="Newman J.D."/>
        </authorList>
    </citation>
    <scope>NUCLEOTIDE SEQUENCE [LARGE SCALE GENOMIC DNA]</scope>
    <source>
        <strain evidence="2 3">LMG 29686</strain>
    </source>
</reference>
<dbReference type="Proteomes" id="UP000487757">
    <property type="component" value="Unassembled WGS sequence"/>
</dbReference>
<dbReference type="RefSeq" id="WP_154283310.1">
    <property type="nucleotide sequence ID" value="NZ_WKKH01000091.1"/>
</dbReference>
<keyword evidence="3" id="KW-1185">Reference proteome</keyword>
<evidence type="ECO:0000259" key="1">
    <source>
        <dbReference type="Pfam" id="PF03432"/>
    </source>
</evidence>
<sequence>MIAKVKMNSSISATISYCCRSDKDATVIACNGTTSQVDRELLIKQFQAQADQRPELKNKIMQIIISHSPEDTVKLAGKKEDEILQDYIQRLAKGKGKNAGLDLTQTQFVAIRHAEKGHIHYHLLANMVDNQGERLKDNNIGYKAKGASIDITKQHGLTRAISKELKQELELKIKAPEQTQRKGLSMGR</sequence>
<comment type="caution">
    <text evidence="2">The sequence shown here is derived from an EMBL/GenBank/DDBJ whole genome shotgun (WGS) entry which is preliminary data.</text>
</comment>
<protein>
    <submittedName>
        <fullName evidence="2">Relaxase/mobilization nuclease domain-containing protein</fullName>
    </submittedName>
</protein>
<dbReference type="OrthoDB" id="1525197at2"/>
<accession>A0A7K0G529</accession>
<dbReference type="Pfam" id="PF03432">
    <property type="entry name" value="Relaxase"/>
    <property type="match status" value="1"/>
</dbReference>